<name>A0A0B5X668_HEYCO</name>
<dbReference type="KEGG" id="bcoa:BF29_2526"/>
<proteinExistence type="predicted"/>
<accession>A0A0B5X668</accession>
<dbReference type="AlphaFoldDB" id="A0A0B5X668"/>
<dbReference type="KEGG" id="bcoa:BF29_2603"/>
<protein>
    <submittedName>
        <fullName evidence="1">Uncharacterized protein</fullName>
    </submittedName>
</protein>
<dbReference type="HOGENOM" id="CLU_2803433_0_0_9"/>
<dbReference type="RefSeq" id="WP_029142858.1">
    <property type="nucleotide sequence ID" value="NZ_ALAS01000214.1"/>
</dbReference>
<comment type="caution">
    <text evidence="1">The sequence shown here is derived from an EMBL/GenBank/DDBJ whole genome shotgun (WGS) entry which is preliminary data.</text>
</comment>
<gene>
    <name evidence="1" type="ORF">SAMN02745208_02818</name>
</gene>
<dbReference type="EMBL" id="FQUB01000082">
    <property type="protein sequence ID" value="SHF87095.1"/>
    <property type="molecule type" value="Genomic_DNA"/>
</dbReference>
<organism evidence="1 2">
    <name type="scientific">Heyndrickxia coagulans DSM 1 = ATCC 7050</name>
    <dbReference type="NCBI Taxonomy" id="1121088"/>
    <lineage>
        <taxon>Bacteria</taxon>
        <taxon>Bacillati</taxon>
        <taxon>Bacillota</taxon>
        <taxon>Bacilli</taxon>
        <taxon>Bacillales</taxon>
        <taxon>Bacillaceae</taxon>
        <taxon>Heyndrickxia</taxon>
    </lineage>
</organism>
<dbReference type="GeneID" id="29813484"/>
<dbReference type="Proteomes" id="UP000184029">
    <property type="component" value="Unassembled WGS sequence"/>
</dbReference>
<evidence type="ECO:0000313" key="1">
    <source>
        <dbReference type="EMBL" id="SHF87095.1"/>
    </source>
</evidence>
<sequence>MKVYELIKELENYPHQDAEIGVNFQITLAQSDKIISNITKVNGILKPLNKNDNTTVLLDTEEIRENI</sequence>
<evidence type="ECO:0000313" key="2">
    <source>
        <dbReference type="Proteomes" id="UP000184029"/>
    </source>
</evidence>
<reference evidence="1 2" key="1">
    <citation type="submission" date="2016-11" db="EMBL/GenBank/DDBJ databases">
        <authorList>
            <person name="Varghese N."/>
            <person name="Submissions S."/>
        </authorList>
    </citation>
    <scope>NUCLEOTIDE SEQUENCE [LARGE SCALE GENOMIC DNA]</scope>
    <source>
        <strain evidence="1 2">DSM 1</strain>
    </source>
</reference>